<dbReference type="PANTHER" id="PTHR45228:SF5">
    <property type="entry name" value="CYCLIC DI-GMP PHOSPHODIESTERASE VC_1348-RELATED"/>
    <property type="match status" value="1"/>
</dbReference>
<dbReference type="PANTHER" id="PTHR45228">
    <property type="entry name" value="CYCLIC DI-GMP PHOSPHODIESTERASE TM_0186-RELATED"/>
    <property type="match status" value="1"/>
</dbReference>
<reference evidence="5 6" key="1">
    <citation type="submission" date="2018-11" db="EMBL/GenBank/DDBJ databases">
        <title>Genomic Encyclopedia of Type Strains, Phase IV (KMG-IV): sequencing the most valuable type-strain genomes for metagenomic binning, comparative biology and taxonomic classification.</title>
        <authorList>
            <person name="Goeker M."/>
        </authorList>
    </citation>
    <scope>NUCLEOTIDE SEQUENCE [LARGE SCALE GENOMIC DNA]</scope>
    <source>
        <strain evidence="5 6">DSM 21945</strain>
    </source>
</reference>
<dbReference type="GO" id="GO:0009214">
    <property type="term" value="P:cyclic nucleotide catabolic process"/>
    <property type="evidence" value="ECO:0007669"/>
    <property type="project" value="UniProtKB-ARBA"/>
</dbReference>
<feature type="modified residue" description="4-aspartylphosphate" evidence="2">
    <location>
        <position position="54"/>
    </location>
</feature>
<feature type="domain" description="Response regulatory" evidence="3">
    <location>
        <begin position="5"/>
        <end position="121"/>
    </location>
</feature>
<keyword evidence="2" id="KW-0597">Phosphoprotein</keyword>
<dbReference type="SMART" id="SM00448">
    <property type="entry name" value="REC"/>
    <property type="match status" value="1"/>
</dbReference>
<dbReference type="InterPro" id="IPR037522">
    <property type="entry name" value="HD_GYP_dom"/>
</dbReference>
<evidence type="ECO:0000313" key="6">
    <source>
        <dbReference type="Proteomes" id="UP000268033"/>
    </source>
</evidence>
<proteinExistence type="predicted"/>
<evidence type="ECO:0000259" key="3">
    <source>
        <dbReference type="PROSITE" id="PS50110"/>
    </source>
</evidence>
<gene>
    <name evidence="5" type="ORF">EDC28_102195</name>
</gene>
<dbReference type="RefSeq" id="WP_123420721.1">
    <property type="nucleotide sequence ID" value="NZ_RJUL01000002.1"/>
</dbReference>
<dbReference type="STRING" id="584787.GCA_001247655_03125"/>
<protein>
    <submittedName>
        <fullName evidence="5">Response regulator receiver modulated metal dependent phosphohydrolase</fullName>
    </submittedName>
</protein>
<dbReference type="CDD" id="cd00077">
    <property type="entry name" value="HDc"/>
    <property type="match status" value="1"/>
</dbReference>
<feature type="domain" description="HD-GYP" evidence="4">
    <location>
        <begin position="141"/>
        <end position="338"/>
    </location>
</feature>
<name>A0A3N1PML1_9GAMM</name>
<dbReference type="Gene3D" id="3.40.50.2300">
    <property type="match status" value="1"/>
</dbReference>
<evidence type="ECO:0000313" key="5">
    <source>
        <dbReference type="EMBL" id="ROQ29823.1"/>
    </source>
</evidence>
<dbReference type="SMART" id="SM00471">
    <property type="entry name" value="HDc"/>
    <property type="match status" value="1"/>
</dbReference>
<keyword evidence="1 5" id="KW-0378">Hydrolase</keyword>
<dbReference type="Proteomes" id="UP000268033">
    <property type="component" value="Unassembled WGS sequence"/>
</dbReference>
<dbReference type="GO" id="GO:0004112">
    <property type="term" value="F:cyclic-nucleotide phosphodiesterase activity"/>
    <property type="evidence" value="ECO:0007669"/>
    <property type="project" value="UniProtKB-ARBA"/>
</dbReference>
<dbReference type="AlphaFoldDB" id="A0A3N1PML1"/>
<evidence type="ECO:0000256" key="1">
    <source>
        <dbReference type="ARBA" id="ARBA00022801"/>
    </source>
</evidence>
<dbReference type="Pfam" id="PF00072">
    <property type="entry name" value="Response_reg"/>
    <property type="match status" value="1"/>
</dbReference>
<evidence type="ECO:0000256" key="2">
    <source>
        <dbReference type="PROSITE-ProRule" id="PRU00169"/>
    </source>
</evidence>
<dbReference type="PROSITE" id="PS50110">
    <property type="entry name" value="RESPONSE_REGULATORY"/>
    <property type="match status" value="1"/>
</dbReference>
<dbReference type="InterPro" id="IPR052020">
    <property type="entry name" value="Cyclic_di-GMP/3'3'-cGAMP_PDE"/>
</dbReference>
<evidence type="ECO:0000259" key="4">
    <source>
        <dbReference type="PROSITE" id="PS51832"/>
    </source>
</evidence>
<dbReference type="SUPFAM" id="SSF52172">
    <property type="entry name" value="CheY-like"/>
    <property type="match status" value="1"/>
</dbReference>
<dbReference type="InterPro" id="IPR011006">
    <property type="entry name" value="CheY-like_superfamily"/>
</dbReference>
<organism evidence="5 6">
    <name type="scientific">Gallaecimonas pentaromativorans</name>
    <dbReference type="NCBI Taxonomy" id="584787"/>
    <lineage>
        <taxon>Bacteria</taxon>
        <taxon>Pseudomonadati</taxon>
        <taxon>Pseudomonadota</taxon>
        <taxon>Gammaproteobacteria</taxon>
        <taxon>Enterobacterales</taxon>
        <taxon>Gallaecimonadaceae</taxon>
        <taxon>Gallaecimonas</taxon>
    </lineage>
</organism>
<dbReference type="PROSITE" id="PS51832">
    <property type="entry name" value="HD_GYP"/>
    <property type="match status" value="1"/>
</dbReference>
<dbReference type="Pfam" id="PF13487">
    <property type="entry name" value="HD_5"/>
    <property type="match status" value="1"/>
</dbReference>
<accession>A0A3N1PML1</accession>
<dbReference type="InterPro" id="IPR003607">
    <property type="entry name" value="HD/PDEase_dom"/>
</dbReference>
<keyword evidence="6" id="KW-1185">Reference proteome</keyword>
<dbReference type="GO" id="GO:0000160">
    <property type="term" value="P:phosphorelay signal transduction system"/>
    <property type="evidence" value="ECO:0007669"/>
    <property type="project" value="InterPro"/>
</dbReference>
<dbReference type="FunFam" id="1.10.3210.10:FF:000018">
    <property type="entry name" value="Two-component system response regulator"/>
    <property type="match status" value="1"/>
</dbReference>
<dbReference type="SUPFAM" id="SSF109604">
    <property type="entry name" value="HD-domain/PDEase-like"/>
    <property type="match status" value="1"/>
</dbReference>
<sequence>MKEATLLLVDDVPENLHILRESLKDLYHIKVATQGTKALALAKAEPRPDLILLDIMMPDMDGIAVCQALKADPLTHRVPVIFVTAMGEVEDEARGLSVGAVDYITKPISPAIVRARVATHLRLYQQEKNLEALVRERTRELEETREAIIVRLGRAAEYKDNETGMHVQRMSHYAYELARVLGMPEDWAVLLRMAAPMHDVGKIGIPDAILQKPGKLDDSEWLVMRTHPAIGAEILKDDTSPLMTMACKIALTHHEKFDGSGYPNRLKGEQIPLEGRIVAVADVFDALTSERPYKKAWSIEEAMALLKEEAGRHFDPQVVAAFDQVVDKVPQIRAAFADAQEKA</sequence>
<dbReference type="Gene3D" id="1.10.3210.10">
    <property type="entry name" value="Hypothetical protein af1432"/>
    <property type="match status" value="1"/>
</dbReference>
<comment type="caution">
    <text evidence="5">The sequence shown here is derived from an EMBL/GenBank/DDBJ whole genome shotgun (WGS) entry which is preliminary data.</text>
</comment>
<dbReference type="InterPro" id="IPR001789">
    <property type="entry name" value="Sig_transdc_resp-reg_receiver"/>
</dbReference>
<dbReference type="EMBL" id="RJUL01000002">
    <property type="protein sequence ID" value="ROQ29823.1"/>
    <property type="molecule type" value="Genomic_DNA"/>
</dbReference>